<comment type="cofactor">
    <cofactor evidence="1 4">
        <name>pyridoxal 5'-phosphate</name>
        <dbReference type="ChEBI" id="CHEBI:597326"/>
    </cofactor>
</comment>
<dbReference type="PANTHER" id="PTHR30511:SF0">
    <property type="entry name" value="ALANINE RACEMASE, CATABOLIC-RELATED"/>
    <property type="match status" value="1"/>
</dbReference>
<dbReference type="PANTHER" id="PTHR30511">
    <property type="entry name" value="ALANINE RACEMASE"/>
    <property type="match status" value="1"/>
</dbReference>
<dbReference type="GO" id="GO:0030170">
    <property type="term" value="F:pyridoxal phosphate binding"/>
    <property type="evidence" value="ECO:0007669"/>
    <property type="project" value="TreeGrafter"/>
</dbReference>
<evidence type="ECO:0000256" key="3">
    <source>
        <dbReference type="ARBA" id="ARBA00023235"/>
    </source>
</evidence>
<dbReference type="Pfam" id="PF00842">
    <property type="entry name" value="Ala_racemase_C"/>
    <property type="match status" value="1"/>
</dbReference>
<dbReference type="InterPro" id="IPR029066">
    <property type="entry name" value="PLP-binding_barrel"/>
</dbReference>
<evidence type="ECO:0000313" key="6">
    <source>
        <dbReference type="EMBL" id="MBK4346719.1"/>
    </source>
</evidence>
<comment type="caution">
    <text evidence="7">The sequence shown here is derived from an EMBL/GenBank/DDBJ whole genome shotgun (WGS) entry which is preliminary data.</text>
</comment>
<dbReference type="GO" id="GO:0008784">
    <property type="term" value="F:alanine racemase activity"/>
    <property type="evidence" value="ECO:0007669"/>
    <property type="project" value="InterPro"/>
</dbReference>
<evidence type="ECO:0000256" key="1">
    <source>
        <dbReference type="ARBA" id="ARBA00001933"/>
    </source>
</evidence>
<dbReference type="InterPro" id="IPR011079">
    <property type="entry name" value="Ala_racemase_C"/>
</dbReference>
<keyword evidence="2 4" id="KW-0663">Pyridoxal phosphate</keyword>
<dbReference type="InterPro" id="IPR000821">
    <property type="entry name" value="Ala_racemase"/>
</dbReference>
<dbReference type="CDD" id="cd00430">
    <property type="entry name" value="PLPDE_III_AR"/>
    <property type="match status" value="1"/>
</dbReference>
<evidence type="ECO:0000256" key="2">
    <source>
        <dbReference type="ARBA" id="ARBA00022898"/>
    </source>
</evidence>
<name>A0A934SSF3_9MICO</name>
<evidence type="ECO:0000313" key="8">
    <source>
        <dbReference type="Proteomes" id="UP000636458"/>
    </source>
</evidence>
<evidence type="ECO:0000256" key="4">
    <source>
        <dbReference type="PIRSR" id="PIRSR600821-50"/>
    </source>
</evidence>
<organism evidence="7 8">
    <name type="scientific">Lacisediminihabitans changchengi</name>
    <dbReference type="NCBI Taxonomy" id="2787634"/>
    <lineage>
        <taxon>Bacteria</taxon>
        <taxon>Bacillati</taxon>
        <taxon>Actinomycetota</taxon>
        <taxon>Actinomycetes</taxon>
        <taxon>Micrococcales</taxon>
        <taxon>Microbacteriaceae</taxon>
        <taxon>Lacisediminihabitans</taxon>
    </lineage>
</organism>
<sequence>MNDELGISQVMPPRITVDLSAYAQNLDAIRTRVAPAEVMAVLKSDGYGHGLLPIAHAALDAGITALGALDIDTSLRLRDSGIGEEVLIFAWLLAPDDDLTAAVAAGIDLGVSSLDELNRIAAAASARSDGRRARVHLKIDTGLHRNGVSPEHWPAVVERAVLVRESVDLVGIWTHIAEASDEEDTDAISRFHAAVAVAQAVGAEPQLRHLAASAASYFRADSRLDLVRVGAFGYGISPGGGITPGELGLTPVMTLTATVYASDDGTARLAIGSGDGISSAAAGRVSVAVNGRRFPVADVGLDWIGLADPNGELQRGDEAVLFGPGTRGEATLQEWADATGTIGEEIVTRLSADIPRSYPKG</sequence>
<dbReference type="EMBL" id="JAEPES010000001">
    <property type="protein sequence ID" value="MBK4346719.1"/>
    <property type="molecule type" value="Genomic_DNA"/>
</dbReference>
<dbReference type="Gene3D" id="2.40.37.10">
    <property type="entry name" value="Lyase, Ornithine Decarboxylase, Chain A, domain 1"/>
    <property type="match status" value="2"/>
</dbReference>
<dbReference type="PRINTS" id="PR00992">
    <property type="entry name" value="ALARACEMASE"/>
</dbReference>
<dbReference type="PROSITE" id="PS00395">
    <property type="entry name" value="ALANINE_RACEMASE"/>
    <property type="match status" value="1"/>
</dbReference>
<dbReference type="Gene3D" id="3.20.20.10">
    <property type="entry name" value="Alanine racemase"/>
    <property type="match status" value="1"/>
</dbReference>
<dbReference type="InterPro" id="IPR009006">
    <property type="entry name" value="Ala_racemase/Decarboxylase_C"/>
</dbReference>
<reference evidence="7" key="1">
    <citation type="submission" date="2021-01" db="EMBL/GenBank/DDBJ databases">
        <title>Lacisediminihabitans sp. nov. strain G11-30, isolated from Antarctic Soil.</title>
        <authorList>
            <person name="Li J."/>
        </authorList>
    </citation>
    <scope>NUCLEOTIDE SEQUENCE</scope>
    <source>
        <strain evidence="7">G11-30</strain>
    </source>
</reference>
<dbReference type="GO" id="GO:0009252">
    <property type="term" value="P:peptidoglycan biosynthetic process"/>
    <property type="evidence" value="ECO:0007669"/>
    <property type="project" value="TreeGrafter"/>
</dbReference>
<feature type="domain" description="Alanine racemase C-terminal" evidence="5">
    <location>
        <begin position="252"/>
        <end position="359"/>
    </location>
</feature>
<protein>
    <submittedName>
        <fullName evidence="7">Alanine racemase</fullName>
    </submittedName>
</protein>
<dbReference type="EMBL" id="JAEPES010000003">
    <property type="protein sequence ID" value="MBK4348158.1"/>
    <property type="molecule type" value="Genomic_DNA"/>
</dbReference>
<dbReference type="SUPFAM" id="SSF51419">
    <property type="entry name" value="PLP-binding barrel"/>
    <property type="match status" value="1"/>
</dbReference>
<keyword evidence="3" id="KW-0413">Isomerase</keyword>
<dbReference type="InterPro" id="IPR020622">
    <property type="entry name" value="Ala_racemase_pyridoxalP-BS"/>
</dbReference>
<gene>
    <name evidence="6" type="ORF">IV501_03645</name>
    <name evidence="7" type="ORF">IV501_10980</name>
</gene>
<proteinExistence type="predicted"/>
<dbReference type="RefSeq" id="WP_200555027.1">
    <property type="nucleotide sequence ID" value="NZ_JAEPES010000001.1"/>
</dbReference>
<evidence type="ECO:0000313" key="7">
    <source>
        <dbReference type="EMBL" id="MBK4348158.1"/>
    </source>
</evidence>
<evidence type="ECO:0000259" key="5">
    <source>
        <dbReference type="SMART" id="SM01005"/>
    </source>
</evidence>
<dbReference type="GO" id="GO:0030632">
    <property type="term" value="P:D-alanine biosynthetic process"/>
    <property type="evidence" value="ECO:0007669"/>
    <property type="project" value="TreeGrafter"/>
</dbReference>
<accession>A0A934SSF3</accession>
<dbReference type="GO" id="GO:0005829">
    <property type="term" value="C:cytosol"/>
    <property type="evidence" value="ECO:0007669"/>
    <property type="project" value="TreeGrafter"/>
</dbReference>
<dbReference type="SUPFAM" id="SSF50621">
    <property type="entry name" value="Alanine racemase C-terminal domain-like"/>
    <property type="match status" value="1"/>
</dbReference>
<dbReference type="Pfam" id="PF01168">
    <property type="entry name" value="Ala_racemase_N"/>
    <property type="match status" value="1"/>
</dbReference>
<dbReference type="InterPro" id="IPR001608">
    <property type="entry name" value="Ala_racemase_N"/>
</dbReference>
<keyword evidence="8" id="KW-1185">Reference proteome</keyword>
<dbReference type="SMART" id="SM01005">
    <property type="entry name" value="Ala_racemase_C"/>
    <property type="match status" value="1"/>
</dbReference>
<dbReference type="Proteomes" id="UP000636458">
    <property type="component" value="Unassembled WGS sequence"/>
</dbReference>
<dbReference type="AlphaFoldDB" id="A0A934SSF3"/>
<feature type="modified residue" description="N6-(pyridoxal phosphate)lysine" evidence="4">
    <location>
        <position position="43"/>
    </location>
</feature>